<sequence>MIFQNSVFNLVCIKNGEEKKNKNADDTVQNSINATKQIKRIQEACMLSWVY</sequence>
<dbReference type="Proteomes" id="UP000054805">
    <property type="component" value="Unassembled WGS sequence"/>
</dbReference>
<dbReference type="EMBL" id="JYDS01002325">
    <property type="protein sequence ID" value="KRY97556.1"/>
    <property type="molecule type" value="Genomic_DNA"/>
</dbReference>
<accession>A0A0V1GH50</accession>
<protein>
    <submittedName>
        <fullName evidence="1">Uncharacterized protein</fullName>
    </submittedName>
</protein>
<gene>
    <name evidence="1" type="ORF">T4B_4296</name>
</gene>
<organism evidence="1 2">
    <name type="scientific">Trichinella pseudospiralis</name>
    <name type="common">Parasitic roundworm</name>
    <dbReference type="NCBI Taxonomy" id="6337"/>
    <lineage>
        <taxon>Eukaryota</taxon>
        <taxon>Metazoa</taxon>
        <taxon>Ecdysozoa</taxon>
        <taxon>Nematoda</taxon>
        <taxon>Enoplea</taxon>
        <taxon>Dorylaimia</taxon>
        <taxon>Trichinellida</taxon>
        <taxon>Trichinellidae</taxon>
        <taxon>Trichinella</taxon>
    </lineage>
</organism>
<dbReference type="AlphaFoldDB" id="A0A0V1GH50"/>
<name>A0A0V1GH50_TRIPS</name>
<proteinExistence type="predicted"/>
<reference evidence="1 2" key="1">
    <citation type="submission" date="2015-01" db="EMBL/GenBank/DDBJ databases">
        <title>Evolution of Trichinella species and genotypes.</title>
        <authorList>
            <person name="Korhonen P.K."/>
            <person name="Edoardo P."/>
            <person name="Giuseppe L.R."/>
            <person name="Gasser R.B."/>
        </authorList>
    </citation>
    <scope>NUCLEOTIDE SEQUENCE [LARGE SCALE GENOMIC DNA]</scope>
    <source>
        <strain evidence="1">ISS588</strain>
    </source>
</reference>
<evidence type="ECO:0000313" key="2">
    <source>
        <dbReference type="Proteomes" id="UP000054805"/>
    </source>
</evidence>
<evidence type="ECO:0000313" key="1">
    <source>
        <dbReference type="EMBL" id="KRY97556.1"/>
    </source>
</evidence>
<keyword evidence="2" id="KW-1185">Reference proteome</keyword>
<comment type="caution">
    <text evidence="1">The sequence shown here is derived from an EMBL/GenBank/DDBJ whole genome shotgun (WGS) entry which is preliminary data.</text>
</comment>